<dbReference type="InterPro" id="IPR005845">
    <property type="entry name" value="A-D-PHexomutase_a/b/a-II"/>
</dbReference>
<dbReference type="WBParaSite" id="MCU_001030-RA">
    <property type="protein sequence ID" value="MCU_001030-RA"/>
    <property type="gene ID" value="MCU_001030"/>
</dbReference>
<dbReference type="Pfam" id="PF02878">
    <property type="entry name" value="PGM_PMM_I"/>
    <property type="match status" value="1"/>
</dbReference>
<evidence type="ECO:0000259" key="16">
    <source>
        <dbReference type="Pfam" id="PF02880"/>
    </source>
</evidence>
<comment type="catalytic activity">
    <reaction evidence="11">
        <text>alpha-D-glucose 1,6-bisphosphate + L-seryl-[protein] = O-phospho-L-seryl-[protein] + alpha-D-glucose 6-phosphate</text>
        <dbReference type="Rhea" id="RHEA:68752"/>
        <dbReference type="Rhea" id="RHEA-COMP:9863"/>
        <dbReference type="Rhea" id="RHEA-COMP:11604"/>
        <dbReference type="ChEBI" id="CHEBI:29999"/>
        <dbReference type="ChEBI" id="CHEBI:58225"/>
        <dbReference type="ChEBI" id="CHEBI:58392"/>
        <dbReference type="ChEBI" id="CHEBI:83421"/>
    </reaction>
</comment>
<comment type="cofactor">
    <cofactor evidence="2">
        <name>Mg(2+)</name>
        <dbReference type="ChEBI" id="CHEBI:18420"/>
    </cofactor>
</comment>
<comment type="catalytic activity">
    <reaction evidence="1">
        <text>alpha-D-glucose 1-phosphate = alpha-D-glucose 6-phosphate</text>
        <dbReference type="Rhea" id="RHEA:23536"/>
        <dbReference type="ChEBI" id="CHEBI:58225"/>
        <dbReference type="ChEBI" id="CHEBI:58601"/>
        <dbReference type="EC" id="5.4.2.2"/>
    </reaction>
</comment>
<dbReference type="SUPFAM" id="SSF53738">
    <property type="entry name" value="Phosphoglucomutase, first 3 domains"/>
    <property type="match status" value="3"/>
</dbReference>
<dbReference type="Pfam" id="PF02879">
    <property type="entry name" value="PGM_PMM_II"/>
    <property type="match status" value="1"/>
</dbReference>
<keyword evidence="7 13" id="KW-0479">Metal-binding</keyword>
<evidence type="ECO:0000313" key="17">
    <source>
        <dbReference type="WBParaSite" id="MCU_001030-RA"/>
    </source>
</evidence>
<dbReference type="GO" id="GO:0005829">
    <property type="term" value="C:cytosol"/>
    <property type="evidence" value="ECO:0007669"/>
    <property type="project" value="TreeGrafter"/>
</dbReference>
<feature type="domain" description="Alpha-D-phosphohexomutase alpha/beta/alpha" evidence="16">
    <location>
        <begin position="424"/>
        <end position="538"/>
    </location>
</feature>
<keyword evidence="8 13" id="KW-0460">Magnesium</keyword>
<dbReference type="InterPro" id="IPR005841">
    <property type="entry name" value="Alpha-D-phosphohexomutase_SF"/>
</dbReference>
<evidence type="ECO:0000256" key="3">
    <source>
        <dbReference type="ARBA" id="ARBA00010231"/>
    </source>
</evidence>
<evidence type="ECO:0000259" key="15">
    <source>
        <dbReference type="Pfam" id="PF02879"/>
    </source>
</evidence>
<organism evidence="17">
    <name type="scientific">Mesocestoides corti</name>
    <name type="common">Flatworm</name>
    <dbReference type="NCBI Taxonomy" id="53468"/>
    <lineage>
        <taxon>Eukaryota</taxon>
        <taxon>Metazoa</taxon>
        <taxon>Spiralia</taxon>
        <taxon>Lophotrochozoa</taxon>
        <taxon>Platyhelminthes</taxon>
        <taxon>Cestoda</taxon>
        <taxon>Eucestoda</taxon>
        <taxon>Cyclophyllidea</taxon>
        <taxon>Mesocestoididae</taxon>
        <taxon>Mesocestoides</taxon>
    </lineage>
</organism>
<sequence>PPLIFCKCHGTSRPGVQRRFLIVILLVRSLQRSCTPWLAISSSVSSTYSTHFWLRPLPTCSNFYSRARCFSDTAHFIVTTRTGAVENMIVEFNHFFFYLLPSSQMADEFLIQTRPTKPFEGQKPGTSGLRKPTKTFMLPNYVENFVQASLTVAKKHQKPDTQFRLVLGGDGRYFLKEALLNAIVPLCAANGVEEVMIGENGILSTPAISTIIRRYGTTGGFILTASHNPGGIDGDFGLKYNIDNGGPATETITDEIYQITTKIHEYQTLDRPIPIDLTKIGTTDYNLKGGKIFKVTIVSSTQDYITYMKEIFDFDMIKEFLNGGNGKPPFKVLVDGLSGVTGPYIRALLIDNFGLPESSTLDCTPLPDFGGHHPDPNLTYAAKLVDAVRADKSISLAAAFDGDGDRNMIIGQGGFFVCPCDSLAVIADNAESIKYFEKNGVRGFARSMPTSPAVDRVCKDKKIDVYETPTGWKFFGNLLDADKVSVCGEESFGTGSNHIREKDGIWTFLCWASLLAARQAAGLSPRVSDVMKEHWSKYGRDFFTRWTTPFALLTAKWFDAMCHVIQCTSFIRPSACSFLFQSSCLCFYLRNGVLCLCI</sequence>
<evidence type="ECO:0000256" key="11">
    <source>
        <dbReference type="ARBA" id="ARBA00049318"/>
    </source>
</evidence>
<keyword evidence="6" id="KW-0597">Phosphoprotein</keyword>
<dbReference type="GO" id="GO:0000287">
    <property type="term" value="F:magnesium ion binding"/>
    <property type="evidence" value="ECO:0007669"/>
    <property type="project" value="InterPro"/>
</dbReference>
<dbReference type="InterPro" id="IPR016066">
    <property type="entry name" value="A-D-PHexomutase_CS"/>
</dbReference>
<evidence type="ECO:0000256" key="12">
    <source>
        <dbReference type="ARBA" id="ARBA00049409"/>
    </source>
</evidence>
<dbReference type="GO" id="GO:0006006">
    <property type="term" value="P:glucose metabolic process"/>
    <property type="evidence" value="ECO:0007669"/>
    <property type="project" value="UniProtKB-KW"/>
</dbReference>
<evidence type="ECO:0000256" key="8">
    <source>
        <dbReference type="ARBA" id="ARBA00022842"/>
    </source>
</evidence>
<evidence type="ECO:0000256" key="13">
    <source>
        <dbReference type="RuleBase" id="RU004326"/>
    </source>
</evidence>
<evidence type="ECO:0000256" key="9">
    <source>
        <dbReference type="ARBA" id="ARBA00023235"/>
    </source>
</evidence>
<name>A0A5K3EJF0_MESCO</name>
<dbReference type="FunFam" id="3.40.120.10:FF:000006">
    <property type="entry name" value="Phosphoglucomutase PgmA"/>
    <property type="match status" value="1"/>
</dbReference>
<dbReference type="PANTHER" id="PTHR22573">
    <property type="entry name" value="PHOSPHOHEXOMUTASE FAMILY MEMBER"/>
    <property type="match status" value="1"/>
</dbReference>
<dbReference type="GO" id="GO:0004614">
    <property type="term" value="F:phosphoglucomutase activity"/>
    <property type="evidence" value="ECO:0007669"/>
    <property type="project" value="UniProtKB-EC"/>
</dbReference>
<evidence type="ECO:0000256" key="7">
    <source>
        <dbReference type="ARBA" id="ARBA00022723"/>
    </source>
</evidence>
<dbReference type="Gene3D" id="3.40.120.10">
    <property type="entry name" value="Alpha-D-Glucose-1,6-Bisphosphate, subunit A, domain 3"/>
    <property type="match status" value="3"/>
</dbReference>
<evidence type="ECO:0000256" key="10">
    <source>
        <dbReference type="ARBA" id="ARBA00023277"/>
    </source>
</evidence>
<keyword evidence="10" id="KW-0119">Carbohydrate metabolism</keyword>
<evidence type="ECO:0000256" key="2">
    <source>
        <dbReference type="ARBA" id="ARBA00001946"/>
    </source>
</evidence>
<comment type="similarity">
    <text evidence="3 13">Belongs to the phosphohexose mutase family.</text>
</comment>
<keyword evidence="9" id="KW-0413">Isomerase</keyword>
<dbReference type="FunFam" id="3.40.120.10:FF:000005">
    <property type="entry name" value="Phosphoglucomutase 5"/>
    <property type="match status" value="1"/>
</dbReference>
<dbReference type="AlphaFoldDB" id="A0A5K3EJF0"/>
<evidence type="ECO:0000256" key="4">
    <source>
        <dbReference type="ARBA" id="ARBA00012728"/>
    </source>
</evidence>
<dbReference type="PRINTS" id="PR00509">
    <property type="entry name" value="PGMPMM"/>
</dbReference>
<dbReference type="EC" id="5.4.2.2" evidence="4"/>
<comment type="catalytic activity">
    <reaction evidence="12">
        <text>O-phospho-L-seryl-[protein] + alpha-D-glucose 1-phosphate = alpha-D-glucose 1,6-bisphosphate + L-seryl-[protein]</text>
        <dbReference type="Rhea" id="RHEA:68748"/>
        <dbReference type="Rhea" id="RHEA-COMP:9863"/>
        <dbReference type="Rhea" id="RHEA-COMP:11604"/>
        <dbReference type="ChEBI" id="CHEBI:29999"/>
        <dbReference type="ChEBI" id="CHEBI:58392"/>
        <dbReference type="ChEBI" id="CHEBI:58601"/>
        <dbReference type="ChEBI" id="CHEBI:83421"/>
    </reaction>
</comment>
<dbReference type="FunFam" id="3.40.120.10:FF:000004">
    <property type="entry name" value="Phosphoglucomutase 5"/>
    <property type="match status" value="1"/>
</dbReference>
<dbReference type="InterPro" id="IPR045244">
    <property type="entry name" value="PGM"/>
</dbReference>
<protein>
    <recommendedName>
        <fullName evidence="4">phosphoglucomutase (alpha-D-glucose-1,6-bisphosphate-dependent)</fullName>
        <ecNumber evidence="4">5.4.2.2</ecNumber>
    </recommendedName>
</protein>
<keyword evidence="5" id="KW-0313">Glucose metabolism</keyword>
<dbReference type="NCBIfam" id="NF005737">
    <property type="entry name" value="PRK07564.1-1"/>
    <property type="match status" value="1"/>
</dbReference>
<feature type="domain" description="Alpha-D-phosphohexomutase alpha/beta/alpha" evidence="14">
    <location>
        <begin position="122"/>
        <end position="266"/>
    </location>
</feature>
<accession>A0A5K3EJF0</accession>
<dbReference type="InterPro" id="IPR005846">
    <property type="entry name" value="A-D-PHexomutase_a/b/a-III"/>
</dbReference>
<dbReference type="Pfam" id="PF02880">
    <property type="entry name" value="PGM_PMM_III"/>
    <property type="match status" value="1"/>
</dbReference>
<reference evidence="17" key="1">
    <citation type="submission" date="2019-11" db="UniProtKB">
        <authorList>
            <consortium name="WormBaseParasite"/>
        </authorList>
    </citation>
    <scope>IDENTIFICATION</scope>
</reference>
<evidence type="ECO:0000259" key="14">
    <source>
        <dbReference type="Pfam" id="PF02878"/>
    </source>
</evidence>
<evidence type="ECO:0000256" key="5">
    <source>
        <dbReference type="ARBA" id="ARBA00022526"/>
    </source>
</evidence>
<dbReference type="PROSITE" id="PS00710">
    <property type="entry name" value="PGM_PMM"/>
    <property type="match status" value="1"/>
</dbReference>
<evidence type="ECO:0000256" key="6">
    <source>
        <dbReference type="ARBA" id="ARBA00022553"/>
    </source>
</evidence>
<evidence type="ECO:0000256" key="1">
    <source>
        <dbReference type="ARBA" id="ARBA00000443"/>
    </source>
</evidence>
<feature type="domain" description="Alpha-D-phosphohexomutase alpha/beta/alpha" evidence="15">
    <location>
        <begin position="304"/>
        <end position="410"/>
    </location>
</feature>
<dbReference type="InterPro" id="IPR005844">
    <property type="entry name" value="A-D-PHexomutase_a/b/a-I"/>
</dbReference>
<dbReference type="PANTHER" id="PTHR22573:SF2">
    <property type="entry name" value="PHOSPHOGLUCOMUTASE"/>
    <property type="match status" value="1"/>
</dbReference>
<dbReference type="InterPro" id="IPR016055">
    <property type="entry name" value="A-D-PHexomutase_a/b/a-I/II/III"/>
</dbReference>
<proteinExistence type="inferred from homology"/>